<evidence type="ECO:0000313" key="1">
    <source>
        <dbReference type="EMBL" id="ADG81727.1"/>
    </source>
</evidence>
<dbReference type="KEGG" id="tjr:TherJR_0860"/>
<reference evidence="1 2" key="1">
    <citation type="submission" date="2010-05" db="EMBL/GenBank/DDBJ databases">
        <title>Complete sequence of Thermincola sp. JR.</title>
        <authorList>
            <consortium name="US DOE Joint Genome Institute"/>
            <person name="Lucas S."/>
            <person name="Copeland A."/>
            <person name="Lapidus A."/>
            <person name="Cheng J.-F."/>
            <person name="Bruce D."/>
            <person name="Goodwin L."/>
            <person name="Pitluck S."/>
            <person name="Chertkov O."/>
            <person name="Detter J.C."/>
            <person name="Han C."/>
            <person name="Tapia R."/>
            <person name="Land M."/>
            <person name="Hauser L."/>
            <person name="Kyrpides N."/>
            <person name="Mikhailova N."/>
            <person name="Hazen T.C."/>
            <person name="Woyke T."/>
        </authorList>
    </citation>
    <scope>NUCLEOTIDE SEQUENCE [LARGE SCALE GENOMIC DNA]</scope>
    <source>
        <strain evidence="1 2">JR</strain>
    </source>
</reference>
<accession>D5XD79</accession>
<dbReference type="Proteomes" id="UP000002377">
    <property type="component" value="Chromosome"/>
</dbReference>
<protein>
    <submittedName>
        <fullName evidence="1">Uncharacterized protein</fullName>
    </submittedName>
</protein>
<proteinExistence type="predicted"/>
<sequence precursor="true">MNSIKRNHKVTVLAHCLLNSSVKVVGLANYTGVLEKVLLQCLREKAGIVQLPCPETSYCGLKRWGQTREQYDHRAYRRNCRALLEPVVDLLEELQRNGCSINILGVDGSPSCGVTKTCTGFSGGELDSREKFDEQLANLRKVEGPGVFMEELAYLLSERNIRAEFTAIDENTLDWGNKACND</sequence>
<keyword evidence="2" id="KW-1185">Reference proteome</keyword>
<evidence type="ECO:0000313" key="2">
    <source>
        <dbReference type="Proteomes" id="UP000002377"/>
    </source>
</evidence>
<dbReference type="eggNOG" id="COG5418">
    <property type="taxonomic scope" value="Bacteria"/>
</dbReference>
<organism evidence="1 2">
    <name type="scientific">Thermincola potens (strain JR)</name>
    <dbReference type="NCBI Taxonomy" id="635013"/>
    <lineage>
        <taxon>Bacteria</taxon>
        <taxon>Bacillati</taxon>
        <taxon>Bacillota</taxon>
        <taxon>Clostridia</taxon>
        <taxon>Eubacteriales</taxon>
        <taxon>Thermincolaceae</taxon>
        <taxon>Thermincola</taxon>
    </lineage>
</organism>
<dbReference type="NCBIfam" id="NF045597">
    <property type="entry name" value="TudS_rel_CD3072"/>
    <property type="match status" value="1"/>
</dbReference>
<dbReference type="STRING" id="635013.TherJR_0860"/>
<dbReference type="RefSeq" id="WP_013119747.1">
    <property type="nucleotide sequence ID" value="NC_014152.1"/>
</dbReference>
<name>D5XD79_THEPJ</name>
<dbReference type="AlphaFoldDB" id="D5XD79"/>
<dbReference type="InterPro" id="IPR054648">
    <property type="entry name" value="TudS-rel"/>
</dbReference>
<dbReference type="OrthoDB" id="5420310at2"/>
<gene>
    <name evidence="1" type="ordered locus">TherJR_0860</name>
</gene>
<dbReference type="EMBL" id="CP002028">
    <property type="protein sequence ID" value="ADG81727.1"/>
    <property type="molecule type" value="Genomic_DNA"/>
</dbReference>
<dbReference type="HOGENOM" id="CLU_120866_1_0_9"/>